<comment type="caution">
    <text evidence="2">The sequence shown here is derived from an EMBL/GenBank/DDBJ whole genome shotgun (WGS) entry which is preliminary data.</text>
</comment>
<dbReference type="InterPro" id="IPR010982">
    <property type="entry name" value="Lambda_DNA-bd_dom_sf"/>
</dbReference>
<sequence>MSIEPNPPTLPRRVLGRRLREMRELAGLTRAHAARRCEMGAQTLWRLETGRNSETKKMVINALCDTYEASADDRRDLLWLVDESRKDGWWQSNADAVTPKAEIFLELERAASEVFSWQTMTLPGLLQTPAYRRAIWKVSEPLGRPIDPEGEVNLLQRRQERLGERSGFTLEVALSESVVRQRIGGAEIMADQLDHLVALATRPNVSLRIVPFDAPSHLGLMSKHFVYLEFPQHLNPALTEEPVVYIEGFTGSLYLDKPTEIDQYQATRASILQVALDEDDTLRLIRATAREYRS</sequence>
<evidence type="ECO:0000259" key="1">
    <source>
        <dbReference type="PROSITE" id="PS50943"/>
    </source>
</evidence>
<evidence type="ECO:0000313" key="3">
    <source>
        <dbReference type="Proteomes" id="UP001611263"/>
    </source>
</evidence>
<dbReference type="GeneID" id="93508694"/>
<dbReference type="InterPro" id="IPR043917">
    <property type="entry name" value="DUF5753"/>
</dbReference>
<organism evidence="2 3">
    <name type="scientific">Nocardia carnea</name>
    <dbReference type="NCBI Taxonomy" id="37328"/>
    <lineage>
        <taxon>Bacteria</taxon>
        <taxon>Bacillati</taxon>
        <taxon>Actinomycetota</taxon>
        <taxon>Actinomycetes</taxon>
        <taxon>Mycobacteriales</taxon>
        <taxon>Nocardiaceae</taxon>
        <taxon>Nocardia</taxon>
    </lineage>
</organism>
<keyword evidence="3" id="KW-1185">Reference proteome</keyword>
<feature type="domain" description="HTH cro/C1-type" evidence="1">
    <location>
        <begin position="19"/>
        <end position="74"/>
    </location>
</feature>
<protein>
    <submittedName>
        <fullName evidence="2">Helix-turn-helix domain-containing protein</fullName>
    </submittedName>
</protein>
<dbReference type="InterPro" id="IPR001387">
    <property type="entry name" value="Cro/C1-type_HTH"/>
</dbReference>
<proteinExistence type="predicted"/>
<dbReference type="Pfam" id="PF13560">
    <property type="entry name" value="HTH_31"/>
    <property type="match status" value="1"/>
</dbReference>
<dbReference type="RefSeq" id="WP_033246754.1">
    <property type="nucleotide sequence ID" value="NZ_JBIRUQ010000011.1"/>
</dbReference>
<dbReference type="Proteomes" id="UP001611263">
    <property type="component" value="Unassembled WGS sequence"/>
</dbReference>
<name>A0ABW7TVW7_9NOCA</name>
<dbReference type="PROSITE" id="PS50943">
    <property type="entry name" value="HTH_CROC1"/>
    <property type="match status" value="1"/>
</dbReference>
<dbReference type="CDD" id="cd00093">
    <property type="entry name" value="HTH_XRE"/>
    <property type="match status" value="1"/>
</dbReference>
<accession>A0ABW7TVW7</accession>
<dbReference type="SMART" id="SM00530">
    <property type="entry name" value="HTH_XRE"/>
    <property type="match status" value="1"/>
</dbReference>
<evidence type="ECO:0000313" key="2">
    <source>
        <dbReference type="EMBL" id="MFI1464980.1"/>
    </source>
</evidence>
<gene>
    <name evidence="2" type="ORF">ACH4WX_30065</name>
</gene>
<dbReference type="SUPFAM" id="SSF47413">
    <property type="entry name" value="lambda repressor-like DNA-binding domains"/>
    <property type="match status" value="1"/>
</dbReference>
<dbReference type="EMBL" id="JBIRUQ010000011">
    <property type="protein sequence ID" value="MFI1464980.1"/>
    <property type="molecule type" value="Genomic_DNA"/>
</dbReference>
<dbReference type="Pfam" id="PF19054">
    <property type="entry name" value="DUF5753"/>
    <property type="match status" value="1"/>
</dbReference>
<reference evidence="2 3" key="1">
    <citation type="submission" date="2024-10" db="EMBL/GenBank/DDBJ databases">
        <title>The Natural Products Discovery Center: Release of the First 8490 Sequenced Strains for Exploring Actinobacteria Biosynthetic Diversity.</title>
        <authorList>
            <person name="Kalkreuter E."/>
            <person name="Kautsar S.A."/>
            <person name="Yang D."/>
            <person name="Bader C.D."/>
            <person name="Teijaro C.N."/>
            <person name="Fluegel L."/>
            <person name="Davis C.M."/>
            <person name="Simpson J.R."/>
            <person name="Lauterbach L."/>
            <person name="Steele A.D."/>
            <person name="Gui C."/>
            <person name="Meng S."/>
            <person name="Li G."/>
            <person name="Viehrig K."/>
            <person name="Ye F."/>
            <person name="Su P."/>
            <person name="Kiefer A.F."/>
            <person name="Nichols A."/>
            <person name="Cepeda A.J."/>
            <person name="Yan W."/>
            <person name="Fan B."/>
            <person name="Jiang Y."/>
            <person name="Adhikari A."/>
            <person name="Zheng C.-J."/>
            <person name="Schuster L."/>
            <person name="Cowan T.M."/>
            <person name="Smanski M.J."/>
            <person name="Chevrette M.G."/>
            <person name="De Carvalho L.P.S."/>
            <person name="Shen B."/>
        </authorList>
    </citation>
    <scope>NUCLEOTIDE SEQUENCE [LARGE SCALE GENOMIC DNA]</scope>
    <source>
        <strain evidence="2 3">NPDC020568</strain>
    </source>
</reference>
<dbReference type="Gene3D" id="1.10.260.40">
    <property type="entry name" value="lambda repressor-like DNA-binding domains"/>
    <property type="match status" value="1"/>
</dbReference>